<comment type="caution">
    <text evidence="1">The sequence shown here is derived from an EMBL/GenBank/DDBJ whole genome shotgun (WGS) entry which is preliminary data.</text>
</comment>
<dbReference type="SUPFAM" id="SSF54909">
    <property type="entry name" value="Dimeric alpha+beta barrel"/>
    <property type="match status" value="1"/>
</dbReference>
<proteinExistence type="predicted"/>
<dbReference type="Proteomes" id="UP000279275">
    <property type="component" value="Unassembled WGS sequence"/>
</dbReference>
<accession>A0A3M2KW68</accession>
<keyword evidence="2" id="KW-1185">Reference proteome</keyword>
<evidence type="ECO:0000313" key="1">
    <source>
        <dbReference type="EMBL" id="RMI29729.1"/>
    </source>
</evidence>
<name>A0A3M2KW68_9NOCA</name>
<dbReference type="OrthoDB" id="163010at2"/>
<dbReference type="InterPro" id="IPR011008">
    <property type="entry name" value="Dimeric_a/b-barrel"/>
</dbReference>
<organism evidence="1 2">
    <name type="scientific">Nocardia stercoris</name>
    <dbReference type="NCBI Taxonomy" id="2483361"/>
    <lineage>
        <taxon>Bacteria</taxon>
        <taxon>Bacillati</taxon>
        <taxon>Actinomycetota</taxon>
        <taxon>Actinomycetes</taxon>
        <taxon>Mycobacteriales</taxon>
        <taxon>Nocardiaceae</taxon>
        <taxon>Nocardia</taxon>
    </lineage>
</organism>
<sequence length="106" mass="11398">MTGAVVVRYETRDEAAAELNQRLVEDVFAELNSRDPGGLRYLALRAENGTGFVHVAIFDGSGDPFADCAAFQRFQADVGARLSSPPTVTRAQVVGTYLPQQPGVRA</sequence>
<evidence type="ECO:0008006" key="3">
    <source>
        <dbReference type="Google" id="ProtNLM"/>
    </source>
</evidence>
<reference evidence="1 2" key="1">
    <citation type="submission" date="2018-10" db="EMBL/GenBank/DDBJ databases">
        <title>Isolation from cow dung.</title>
        <authorList>
            <person name="Ling L."/>
        </authorList>
    </citation>
    <scope>NUCLEOTIDE SEQUENCE [LARGE SCALE GENOMIC DNA]</scope>
    <source>
        <strain evidence="1 2">NEAU-LL90</strain>
    </source>
</reference>
<evidence type="ECO:0000313" key="2">
    <source>
        <dbReference type="Proteomes" id="UP000279275"/>
    </source>
</evidence>
<dbReference type="RefSeq" id="WP_122190626.1">
    <property type="nucleotide sequence ID" value="NZ_RFFH01000013.1"/>
</dbReference>
<gene>
    <name evidence="1" type="ORF">EBN03_24765</name>
</gene>
<dbReference type="EMBL" id="RFFH01000013">
    <property type="protein sequence ID" value="RMI29729.1"/>
    <property type="molecule type" value="Genomic_DNA"/>
</dbReference>
<dbReference type="AlphaFoldDB" id="A0A3M2KW68"/>
<protein>
    <recommendedName>
        <fullName evidence="3">Antibiotic biosynthesis monooxygenase</fullName>
    </recommendedName>
</protein>